<dbReference type="RefSeq" id="WP_309798849.1">
    <property type="nucleotide sequence ID" value="NZ_BAAAHY010000005.1"/>
</dbReference>
<comment type="caution">
    <text evidence="6">The sequence shown here is derived from an EMBL/GenBank/DDBJ whole genome shotgun (WGS) entry which is preliminary data.</text>
</comment>
<dbReference type="Proteomes" id="UP001185069">
    <property type="component" value="Unassembled WGS sequence"/>
</dbReference>
<dbReference type="Gene3D" id="3.40.50.720">
    <property type="entry name" value="NAD(P)-binding Rossmann-like Domain"/>
    <property type="match status" value="1"/>
</dbReference>
<accession>A0ABU1JCB4</accession>
<evidence type="ECO:0000313" key="7">
    <source>
        <dbReference type="Proteomes" id="UP001185069"/>
    </source>
</evidence>
<evidence type="ECO:0000256" key="3">
    <source>
        <dbReference type="ARBA" id="ARBA00023027"/>
    </source>
</evidence>
<organism evidence="6 7">
    <name type="scientific">Arthrobacter russicus</name>
    <dbReference type="NCBI Taxonomy" id="172040"/>
    <lineage>
        <taxon>Bacteria</taxon>
        <taxon>Bacillati</taxon>
        <taxon>Actinomycetota</taxon>
        <taxon>Actinomycetes</taxon>
        <taxon>Micrococcales</taxon>
        <taxon>Micrococcaceae</taxon>
        <taxon>Arthrobacter</taxon>
    </lineage>
</organism>
<gene>
    <name evidence="6" type="ORF">JOE69_002292</name>
</gene>
<dbReference type="Pfam" id="PF14833">
    <property type="entry name" value="NAD_binding_11"/>
    <property type="match status" value="1"/>
</dbReference>
<dbReference type="InterPro" id="IPR008927">
    <property type="entry name" value="6-PGluconate_DH-like_C_sf"/>
</dbReference>
<dbReference type="EC" id="1.1.1.60" evidence="6"/>
<dbReference type="PROSITE" id="PS00895">
    <property type="entry name" value="3_HYDROXYISOBUT_DH"/>
    <property type="match status" value="1"/>
</dbReference>
<dbReference type="InterPro" id="IPR006115">
    <property type="entry name" value="6PGDH_NADP-bd"/>
</dbReference>
<dbReference type="PIRSF" id="PIRSF000103">
    <property type="entry name" value="HIBADH"/>
    <property type="match status" value="1"/>
</dbReference>
<dbReference type="InterPro" id="IPR029154">
    <property type="entry name" value="HIBADH-like_NADP-bd"/>
</dbReference>
<proteinExistence type="inferred from homology"/>
<protein>
    <submittedName>
        <fullName evidence="6">2-hydroxy-3-oxopropionate reductase</fullName>
        <ecNumber evidence="6">1.1.1.60</ecNumber>
    </submittedName>
</protein>
<dbReference type="InterPro" id="IPR013328">
    <property type="entry name" value="6PGD_dom2"/>
</dbReference>
<evidence type="ECO:0000259" key="4">
    <source>
        <dbReference type="Pfam" id="PF03446"/>
    </source>
</evidence>
<keyword evidence="2 6" id="KW-0560">Oxidoreductase</keyword>
<evidence type="ECO:0000256" key="2">
    <source>
        <dbReference type="ARBA" id="ARBA00023002"/>
    </source>
</evidence>
<sequence>MLDIMDASEQRPRIAFFGLGKMGEPMARNLLRAGFETSVWNRSRPAAERLREAGAQLLGDPAEAADADVVIAMLPDLPQIEELLAPLIVRWGGAPVARPRTLVVMSTVSPAAVVRFGARLEGLAELIDAPVSGGTEGAEQGTLAIMAGGSEAAFQRVKQVFDAMGRAQRLGGLGAGSLAKACNQVLVGLTAAALAEAVVVAERSGLDGQQLLEVLSGGLADSAVLRQIGPRIAARDFRVRGAAQFMLKDLGFFLDAAEQSGTDAALSRAARDRYAALVEQGLGGQDLAVVRTVVEGRE</sequence>
<dbReference type="SUPFAM" id="SSF48179">
    <property type="entry name" value="6-phosphogluconate dehydrogenase C-terminal domain-like"/>
    <property type="match status" value="1"/>
</dbReference>
<keyword evidence="7" id="KW-1185">Reference proteome</keyword>
<dbReference type="InterPro" id="IPR015815">
    <property type="entry name" value="HIBADH-related"/>
</dbReference>
<comment type="similarity">
    <text evidence="1">Belongs to the HIBADH-related family.</text>
</comment>
<dbReference type="PANTHER" id="PTHR43060:SF15">
    <property type="entry name" value="3-HYDROXYISOBUTYRATE DEHYDROGENASE-LIKE 1, MITOCHONDRIAL-RELATED"/>
    <property type="match status" value="1"/>
</dbReference>
<dbReference type="Pfam" id="PF03446">
    <property type="entry name" value="NAD_binding_2"/>
    <property type="match status" value="1"/>
</dbReference>
<feature type="domain" description="3-hydroxyisobutyrate dehydrogenase-like NAD-binding" evidence="5">
    <location>
        <begin position="174"/>
        <end position="290"/>
    </location>
</feature>
<dbReference type="InterPro" id="IPR036291">
    <property type="entry name" value="NAD(P)-bd_dom_sf"/>
</dbReference>
<evidence type="ECO:0000313" key="6">
    <source>
        <dbReference type="EMBL" id="MDR6270054.1"/>
    </source>
</evidence>
<name>A0ABU1JCB4_9MICC</name>
<dbReference type="SUPFAM" id="SSF51735">
    <property type="entry name" value="NAD(P)-binding Rossmann-fold domains"/>
    <property type="match status" value="1"/>
</dbReference>
<dbReference type="Gene3D" id="1.10.1040.10">
    <property type="entry name" value="N-(1-d-carboxylethyl)-l-norvaline Dehydrogenase, domain 2"/>
    <property type="match status" value="1"/>
</dbReference>
<feature type="domain" description="6-phosphogluconate dehydrogenase NADP-binding" evidence="4">
    <location>
        <begin position="13"/>
        <end position="166"/>
    </location>
</feature>
<evidence type="ECO:0000259" key="5">
    <source>
        <dbReference type="Pfam" id="PF14833"/>
    </source>
</evidence>
<dbReference type="InterPro" id="IPR002204">
    <property type="entry name" value="3-OH-isobutyrate_DH-rel_CS"/>
</dbReference>
<dbReference type="GO" id="GO:0008679">
    <property type="term" value="F:2-hydroxy-3-oxopropionate reductase activity"/>
    <property type="evidence" value="ECO:0007669"/>
    <property type="project" value="UniProtKB-EC"/>
</dbReference>
<evidence type="ECO:0000256" key="1">
    <source>
        <dbReference type="ARBA" id="ARBA00009080"/>
    </source>
</evidence>
<dbReference type="PANTHER" id="PTHR43060">
    <property type="entry name" value="3-HYDROXYISOBUTYRATE DEHYDROGENASE-LIKE 1, MITOCHONDRIAL-RELATED"/>
    <property type="match status" value="1"/>
</dbReference>
<dbReference type="EMBL" id="JAVDQF010000001">
    <property type="protein sequence ID" value="MDR6270054.1"/>
    <property type="molecule type" value="Genomic_DNA"/>
</dbReference>
<keyword evidence="3" id="KW-0520">NAD</keyword>
<reference evidence="6 7" key="1">
    <citation type="submission" date="2023-07" db="EMBL/GenBank/DDBJ databases">
        <title>Sequencing the genomes of 1000 actinobacteria strains.</title>
        <authorList>
            <person name="Klenk H.-P."/>
        </authorList>
    </citation>
    <scope>NUCLEOTIDE SEQUENCE [LARGE SCALE GENOMIC DNA]</scope>
    <source>
        <strain evidence="6 7">DSM 14555</strain>
    </source>
</reference>